<sequence length="468" mass="54727">MASGILRVKDDAVVDGNGQRVVLRGAALGGWMNMENFITGFPGHESQHRAAMKKVLGQEKYEFFFDKWLEYFFTEADAEFFAELGLNCLRLPFNYRHFEDDLNPRVLKESGFEHLDRVVNLCASHGIYTILDMHTAPGGHNPDWHSDNPTSYAAFWDYKDHQDRTVWLWEQIAARYKENSWVAGYNPLNEPCDPEHVRLPVFYARIEKAIRAVDPDHILWLDGNTFSMEWKGFNTVLPNCVYAMHDYSSMGFPSGERYKGTPTQKDRLVRQYERKIQFMASHRTPIWNGEFGPVYAAHDDADAETINQERYNLLGEQLRIYEKHRINWSIWLYKDIGMQGMVYTNPQSKWNQTIAPFLKKKRELRLDKWGQHPATEGEALLRPLVEWIDRVSPTARNTYPTSWNTEMHVTRNVFNTFLAASFVEEFAMLFEGKDEEELEELARSFSFEECLQRDGLNRILREHARVAQ</sequence>
<proteinExistence type="inferred from homology"/>
<comment type="similarity">
    <text evidence="1 5">Belongs to the glycosyl hydrolase 5 (cellulase A) family.</text>
</comment>
<gene>
    <name evidence="7" type="ORF">N7532_006359</name>
</gene>
<dbReference type="FunFam" id="3.20.20.80:FF:000130">
    <property type="entry name" value="Endoglucanase C"/>
    <property type="match status" value="1"/>
</dbReference>
<evidence type="ECO:0000256" key="2">
    <source>
        <dbReference type="ARBA" id="ARBA00022801"/>
    </source>
</evidence>
<dbReference type="InterPro" id="IPR001547">
    <property type="entry name" value="Glyco_hydro_5"/>
</dbReference>
<dbReference type="InterPro" id="IPR017853">
    <property type="entry name" value="GH"/>
</dbReference>
<keyword evidence="2 5" id="KW-0378">Hydrolase</keyword>
<comment type="caution">
    <text evidence="7">The sequence shown here is derived from an EMBL/GenBank/DDBJ whole genome shotgun (WGS) entry which is preliminary data.</text>
</comment>
<dbReference type="EMBL" id="JAPQKI010000005">
    <property type="protein sequence ID" value="KAJ5099358.1"/>
    <property type="molecule type" value="Genomic_DNA"/>
</dbReference>
<organism evidence="7 8">
    <name type="scientific">Penicillium argentinense</name>
    <dbReference type="NCBI Taxonomy" id="1131581"/>
    <lineage>
        <taxon>Eukaryota</taxon>
        <taxon>Fungi</taxon>
        <taxon>Dikarya</taxon>
        <taxon>Ascomycota</taxon>
        <taxon>Pezizomycotina</taxon>
        <taxon>Eurotiomycetes</taxon>
        <taxon>Eurotiomycetidae</taxon>
        <taxon>Eurotiales</taxon>
        <taxon>Aspergillaceae</taxon>
        <taxon>Penicillium</taxon>
    </lineage>
</organism>
<evidence type="ECO:0000256" key="5">
    <source>
        <dbReference type="RuleBase" id="RU361153"/>
    </source>
</evidence>
<dbReference type="AlphaFoldDB" id="A0A9W9KAV4"/>
<evidence type="ECO:0000313" key="7">
    <source>
        <dbReference type="EMBL" id="KAJ5099358.1"/>
    </source>
</evidence>
<feature type="domain" description="Glycoside hydrolase family 5" evidence="6">
    <location>
        <begin position="64"/>
        <end position="334"/>
    </location>
</feature>
<name>A0A9W9KAV4_9EURO</name>
<dbReference type="GO" id="GO:0009986">
    <property type="term" value="C:cell surface"/>
    <property type="evidence" value="ECO:0007669"/>
    <property type="project" value="TreeGrafter"/>
</dbReference>
<evidence type="ECO:0000256" key="1">
    <source>
        <dbReference type="ARBA" id="ARBA00005641"/>
    </source>
</evidence>
<dbReference type="Proteomes" id="UP001149074">
    <property type="component" value="Unassembled WGS sequence"/>
</dbReference>
<dbReference type="GO" id="GO:0005576">
    <property type="term" value="C:extracellular region"/>
    <property type="evidence" value="ECO:0007669"/>
    <property type="project" value="TreeGrafter"/>
</dbReference>
<dbReference type="Gene3D" id="3.20.20.80">
    <property type="entry name" value="Glycosidases"/>
    <property type="match status" value="1"/>
</dbReference>
<dbReference type="PANTHER" id="PTHR31297">
    <property type="entry name" value="GLUCAN ENDO-1,6-BETA-GLUCOSIDASE B"/>
    <property type="match status" value="1"/>
</dbReference>
<dbReference type="PANTHER" id="PTHR31297:SF13">
    <property type="entry name" value="PUTATIVE-RELATED"/>
    <property type="match status" value="1"/>
</dbReference>
<protein>
    <recommendedName>
        <fullName evidence="6">Glycoside hydrolase family 5 domain-containing protein</fullName>
    </recommendedName>
</protein>
<evidence type="ECO:0000256" key="3">
    <source>
        <dbReference type="ARBA" id="ARBA00023295"/>
    </source>
</evidence>
<evidence type="ECO:0000259" key="6">
    <source>
        <dbReference type="Pfam" id="PF00150"/>
    </source>
</evidence>
<dbReference type="Pfam" id="PF00150">
    <property type="entry name" value="Cellulase"/>
    <property type="match status" value="1"/>
</dbReference>
<keyword evidence="4" id="KW-0961">Cell wall biogenesis/degradation</keyword>
<reference evidence="7" key="1">
    <citation type="submission" date="2022-11" db="EMBL/GenBank/DDBJ databases">
        <authorList>
            <person name="Petersen C."/>
        </authorList>
    </citation>
    <scope>NUCLEOTIDE SEQUENCE</scope>
    <source>
        <strain evidence="7">IBT 30761</strain>
    </source>
</reference>
<accession>A0A9W9KAV4</accession>
<dbReference type="InterPro" id="IPR050386">
    <property type="entry name" value="Glycosyl_hydrolase_5"/>
</dbReference>
<evidence type="ECO:0000313" key="8">
    <source>
        <dbReference type="Proteomes" id="UP001149074"/>
    </source>
</evidence>
<dbReference type="GO" id="GO:0009251">
    <property type="term" value="P:glucan catabolic process"/>
    <property type="evidence" value="ECO:0007669"/>
    <property type="project" value="TreeGrafter"/>
</dbReference>
<dbReference type="RefSeq" id="XP_056475012.1">
    <property type="nucleotide sequence ID" value="XM_056618853.1"/>
</dbReference>
<dbReference type="GO" id="GO:0071555">
    <property type="term" value="P:cell wall organization"/>
    <property type="evidence" value="ECO:0007669"/>
    <property type="project" value="UniProtKB-KW"/>
</dbReference>
<evidence type="ECO:0000256" key="4">
    <source>
        <dbReference type="ARBA" id="ARBA00023316"/>
    </source>
</evidence>
<keyword evidence="3 5" id="KW-0326">Glycosidase</keyword>
<keyword evidence="8" id="KW-1185">Reference proteome</keyword>
<dbReference type="GeneID" id="81357832"/>
<reference evidence="7" key="2">
    <citation type="journal article" date="2023" name="IMA Fungus">
        <title>Comparative genomic study of the Penicillium genus elucidates a diverse pangenome and 15 lateral gene transfer events.</title>
        <authorList>
            <person name="Petersen C."/>
            <person name="Sorensen T."/>
            <person name="Nielsen M.R."/>
            <person name="Sondergaard T.E."/>
            <person name="Sorensen J.L."/>
            <person name="Fitzpatrick D.A."/>
            <person name="Frisvad J.C."/>
            <person name="Nielsen K.L."/>
        </authorList>
    </citation>
    <scope>NUCLEOTIDE SEQUENCE</scope>
    <source>
        <strain evidence="7">IBT 30761</strain>
    </source>
</reference>
<dbReference type="OrthoDB" id="1887033at2759"/>
<dbReference type="SUPFAM" id="SSF51445">
    <property type="entry name" value="(Trans)glycosidases"/>
    <property type="match status" value="1"/>
</dbReference>
<dbReference type="GO" id="GO:0008422">
    <property type="term" value="F:beta-glucosidase activity"/>
    <property type="evidence" value="ECO:0007669"/>
    <property type="project" value="TreeGrafter"/>
</dbReference>